<sequence>MSEPPMQGEHQKSDPDPPVPPNGQPETKVRAPKESCPVYGWWKQSLTAEEKNTARAAKKRAKCAQEVAGIQVESSGRGRLNTLHHAPIKFAWMENSNSEYQDVKNKHVAIAKAFVQEFGRNLPIPQDPDPRIDYTPYSLHEYPVHEQAAEQEARKQYDHSVYLFVGQWLGSRFRKKEDSTCQEIVNDLLGGKGKGKKKTKNVSDHAQEWGKCHWEEHREQFYRNRSTDAKETTRLAELRVFRQEKWDELPQDQKDGFMAELDAEYKELQESNKATNDKAKRAANAWANRKQILPFFSDLLAKNFNMACIIHLAGPVEEEDWAIKQTLPEQKNDVVRLQRENSKSDPDPRIDYTPYSLHEYPVHEQAAEQEARKQYDHSVYLFVGQWLGSRFGKKEDSTCQEIVNDLLGGKGKGKKKTKNMSDHAQEWGKRHWEEHWEQFYRNRSTDAKETTCLAELHVFRQEKWDELPQDQKDGFMAELDAEYKELQESNKATNDKAKRAANAWANRKQILPFFSDLLAKNFNMACIIHLAGPVEEEDWAIKQTFCESCCDLPDQNKKMMLSDYSEKTARAFGSKYKKFAATLFPDDFCQFVKPGFSSNHDQDELDKPETDNPGQTQTQSATSGDGHNLSGTQSLTAINSPSTARQAPIKTSAGPVSTQPETPQSNDSPSNQSNPQPVGLDTSTSPQAAVSAQTDKSQLDDLQQSSQLYSNLQADSQTQTGVPNMSTSPETSFPLPNPQAYPQTGGLDISAPPVTSFTSPPGAADSSTNPLNDNWLGFDESTFCGNSQTFDGENMESSLAASDLIKEVIACPAPVGNQYDQNVYFGNQYNQHVYVGNQYNQNAFVGNQSIQNAYPAFAGDQYNQEMFPAPAKNHYNQLASGEYAPSHTYQGGNDGLSAYPPGSYPQAGFYNQLGQGLAYDQGWNSGSSESHMAWTLHAAPAANGCSIHFTSSHSDSSLSSALSPTNTSTTPSPNNTSSVRFTPNHSGSSLSLALSPAHTQTTASTSNASSVHFAAGFHDSSAAVNGGSTVEQKEGEDINFPANGDSRADRDEGGDGDKDGGTNGDGDGANDQDDDYAQETDSVDPKPTGLKRKLLDVAPAVDVHVGRPERKKTKRIPEGMVSTLEVVQDKARMGSRKMNSAKRQAAKASETTSPLKRNRINTPKGSRAA</sequence>
<feature type="region of interest" description="Disordered" evidence="2">
    <location>
        <begin position="1024"/>
        <end position="1169"/>
    </location>
</feature>
<feature type="compositionally biased region" description="Polar residues" evidence="2">
    <location>
        <begin position="681"/>
        <end position="692"/>
    </location>
</feature>
<feature type="compositionally biased region" description="Basic and acidic residues" evidence="2">
    <location>
        <begin position="600"/>
        <end position="610"/>
    </location>
</feature>
<feature type="compositionally biased region" description="Low complexity" evidence="2">
    <location>
        <begin position="956"/>
        <end position="978"/>
    </location>
</feature>
<feature type="compositionally biased region" description="Basic and acidic residues" evidence="2">
    <location>
        <begin position="1046"/>
        <end position="1060"/>
    </location>
</feature>
<accession>A0A0D0BKJ7</accession>
<feature type="coiled-coil region" evidence="1">
    <location>
        <begin position="258"/>
        <end position="285"/>
    </location>
</feature>
<gene>
    <name evidence="3" type="ORF">GYMLUDRAFT_65470</name>
</gene>
<name>A0A0D0BKJ7_9AGAR</name>
<dbReference type="Proteomes" id="UP000053593">
    <property type="component" value="Unassembled WGS sequence"/>
</dbReference>
<evidence type="ECO:0000313" key="4">
    <source>
        <dbReference type="Proteomes" id="UP000053593"/>
    </source>
</evidence>
<organism evidence="3 4">
    <name type="scientific">Collybiopsis luxurians FD-317 M1</name>
    <dbReference type="NCBI Taxonomy" id="944289"/>
    <lineage>
        <taxon>Eukaryota</taxon>
        <taxon>Fungi</taxon>
        <taxon>Dikarya</taxon>
        <taxon>Basidiomycota</taxon>
        <taxon>Agaricomycotina</taxon>
        <taxon>Agaricomycetes</taxon>
        <taxon>Agaricomycetidae</taxon>
        <taxon>Agaricales</taxon>
        <taxon>Marasmiineae</taxon>
        <taxon>Omphalotaceae</taxon>
        <taxon>Collybiopsis</taxon>
        <taxon>Collybiopsis luxurians</taxon>
    </lineage>
</organism>
<reference evidence="3 4" key="1">
    <citation type="submission" date="2014-04" db="EMBL/GenBank/DDBJ databases">
        <title>Evolutionary Origins and Diversification of the Mycorrhizal Mutualists.</title>
        <authorList>
            <consortium name="DOE Joint Genome Institute"/>
            <consortium name="Mycorrhizal Genomics Consortium"/>
            <person name="Kohler A."/>
            <person name="Kuo A."/>
            <person name="Nagy L.G."/>
            <person name="Floudas D."/>
            <person name="Copeland A."/>
            <person name="Barry K.W."/>
            <person name="Cichocki N."/>
            <person name="Veneault-Fourrey C."/>
            <person name="LaButti K."/>
            <person name="Lindquist E.A."/>
            <person name="Lipzen A."/>
            <person name="Lundell T."/>
            <person name="Morin E."/>
            <person name="Murat C."/>
            <person name="Riley R."/>
            <person name="Ohm R."/>
            <person name="Sun H."/>
            <person name="Tunlid A."/>
            <person name="Henrissat B."/>
            <person name="Grigoriev I.V."/>
            <person name="Hibbett D.S."/>
            <person name="Martin F."/>
        </authorList>
    </citation>
    <scope>NUCLEOTIDE SEQUENCE [LARGE SCALE GENOMIC DNA]</scope>
    <source>
        <strain evidence="3 4">FD-317 M1</strain>
    </source>
</reference>
<protein>
    <submittedName>
        <fullName evidence="3">Uncharacterized protein</fullName>
    </submittedName>
</protein>
<keyword evidence="1" id="KW-0175">Coiled coil</keyword>
<evidence type="ECO:0000256" key="1">
    <source>
        <dbReference type="SAM" id="Coils"/>
    </source>
</evidence>
<feature type="region of interest" description="Disordered" evidence="2">
    <location>
        <begin position="716"/>
        <end position="771"/>
    </location>
</feature>
<proteinExistence type="predicted"/>
<feature type="compositionally biased region" description="Polar residues" evidence="2">
    <location>
        <begin position="716"/>
        <end position="731"/>
    </location>
</feature>
<dbReference type="EMBL" id="KN834949">
    <property type="protein sequence ID" value="KIK49959.1"/>
    <property type="molecule type" value="Genomic_DNA"/>
</dbReference>
<evidence type="ECO:0000313" key="3">
    <source>
        <dbReference type="EMBL" id="KIK49959.1"/>
    </source>
</evidence>
<feature type="compositionally biased region" description="Polar residues" evidence="2">
    <location>
        <begin position="1149"/>
        <end position="1169"/>
    </location>
</feature>
<feature type="compositionally biased region" description="Low complexity" evidence="2">
    <location>
        <begin position="663"/>
        <end position="677"/>
    </location>
</feature>
<feature type="compositionally biased region" description="Polar residues" evidence="2">
    <location>
        <begin position="753"/>
        <end position="771"/>
    </location>
</feature>
<dbReference type="HOGENOM" id="CLU_274299_0_0_1"/>
<feature type="region of interest" description="Disordered" evidence="2">
    <location>
        <begin position="956"/>
        <end position="1005"/>
    </location>
</feature>
<keyword evidence="4" id="KW-1185">Reference proteome</keyword>
<feature type="region of interest" description="Disordered" evidence="2">
    <location>
        <begin position="595"/>
        <end position="700"/>
    </location>
</feature>
<feature type="compositionally biased region" description="Acidic residues" evidence="2">
    <location>
        <begin position="1068"/>
        <end position="1082"/>
    </location>
</feature>
<evidence type="ECO:0000256" key="2">
    <source>
        <dbReference type="SAM" id="MobiDB-lite"/>
    </source>
</evidence>
<feature type="coiled-coil region" evidence="1">
    <location>
        <begin position="476"/>
        <end position="503"/>
    </location>
</feature>
<feature type="region of interest" description="Disordered" evidence="2">
    <location>
        <begin position="1"/>
        <end position="34"/>
    </location>
</feature>
<dbReference type="AlphaFoldDB" id="A0A0D0BKJ7"/>
<feature type="compositionally biased region" description="Low complexity" evidence="2">
    <location>
        <begin position="986"/>
        <end position="1005"/>
    </location>
</feature>
<feature type="compositionally biased region" description="Polar residues" evidence="2">
    <location>
        <begin position="612"/>
        <end position="645"/>
    </location>
</feature>